<feature type="region of interest" description="Disordered" evidence="8">
    <location>
        <begin position="472"/>
        <end position="502"/>
    </location>
</feature>
<dbReference type="InterPro" id="IPR000719">
    <property type="entry name" value="Prot_kinase_dom"/>
</dbReference>
<keyword evidence="4 7" id="KW-0547">Nucleotide-binding</keyword>
<organism evidence="10 11">
    <name type="scientific">Ascosphaera apis ARSEF 7405</name>
    <dbReference type="NCBI Taxonomy" id="392613"/>
    <lineage>
        <taxon>Eukaryota</taxon>
        <taxon>Fungi</taxon>
        <taxon>Dikarya</taxon>
        <taxon>Ascomycota</taxon>
        <taxon>Pezizomycotina</taxon>
        <taxon>Eurotiomycetes</taxon>
        <taxon>Eurotiomycetidae</taxon>
        <taxon>Onygenales</taxon>
        <taxon>Ascosphaeraceae</taxon>
        <taxon>Ascosphaera</taxon>
    </lineage>
</organism>
<feature type="region of interest" description="Disordered" evidence="8">
    <location>
        <begin position="549"/>
        <end position="676"/>
    </location>
</feature>
<feature type="compositionally biased region" description="Gly residues" evidence="8">
    <location>
        <begin position="741"/>
        <end position="755"/>
    </location>
</feature>
<keyword evidence="2" id="KW-0723">Serine/threonine-protein kinase</keyword>
<dbReference type="InterPro" id="IPR017441">
    <property type="entry name" value="Protein_kinase_ATP_BS"/>
</dbReference>
<dbReference type="SUPFAM" id="SSF56112">
    <property type="entry name" value="Protein kinase-like (PK-like)"/>
    <property type="match status" value="1"/>
</dbReference>
<dbReference type="Pfam" id="PF00069">
    <property type="entry name" value="Pkinase"/>
    <property type="match status" value="1"/>
</dbReference>
<evidence type="ECO:0000256" key="4">
    <source>
        <dbReference type="ARBA" id="ARBA00022741"/>
    </source>
</evidence>
<dbReference type="GO" id="GO:0005634">
    <property type="term" value="C:nucleus"/>
    <property type="evidence" value="ECO:0007669"/>
    <property type="project" value="TreeGrafter"/>
</dbReference>
<dbReference type="PROSITE" id="PS50011">
    <property type="entry name" value="PROTEIN_KINASE_DOM"/>
    <property type="match status" value="1"/>
</dbReference>
<dbReference type="InterPro" id="IPR050494">
    <property type="entry name" value="Ser_Thr_dual-spec_kinase"/>
</dbReference>
<feature type="compositionally biased region" description="Low complexity" evidence="8">
    <location>
        <begin position="565"/>
        <end position="576"/>
    </location>
</feature>
<evidence type="ECO:0000256" key="5">
    <source>
        <dbReference type="ARBA" id="ARBA00022777"/>
    </source>
</evidence>
<dbReference type="InterPro" id="IPR008271">
    <property type="entry name" value="Ser/Thr_kinase_AS"/>
</dbReference>
<dbReference type="GO" id="GO:0004674">
    <property type="term" value="F:protein serine/threonine kinase activity"/>
    <property type="evidence" value="ECO:0007669"/>
    <property type="project" value="UniProtKB-KW"/>
</dbReference>
<dbReference type="VEuPathDB" id="FungiDB:AAP_00511"/>
<sequence>MPPPDHGYQQQQQQLQHQHHHHSHSRQHSYYSPPAVSPAQRGPVPKFYKSKSPSDLNPHINHQPRFRRANPEGGFISPLQALTTHLPETYRICNPSFKYESSRNPRRVLTKPSKGVKNDGYDNEDSDYILYVNDILGSEEANHKNRYLILDVLGQGTFGQVVKCQNLRTQEVVAVKVVKNKTAYFNQSMMEVSVLDLINKKLDKTDDHHLLRLKDTFIHKQHLCLVFELLSVNLYELIKQNQFRGLSTTLVRVFAQQLLNGLSLLNKARLIHCDLKPENILLKNLESPIIKIIDFGSACDERQTVYTYIQSRFYRSPEVLLGLPYSSGIDMWSLGCIVVELFLVSRITEMLGLPPAWMLESGKQAHEFFEKTHDEYGRVTWRLKSMEQYSREHGTREQPSKKYFQATTLHDIIKSYPMPRKNMKQSEIERELNNRVAFTDFVRGLLTINPLERWSPQQAKLHPFITQAKYTQPFRPPQSSLGKSPSPGLQQQKAAEDAYNKRVMQAQAQAQAQVQAHAQAQAQAHAHAQQMQNQYAMMGSYAPSPATYGNMYQSPHAHTSSYSMPQQPQQQQPQQPTHMPSQSGYVHQIAPVSQQSQPPPQQSSPYINPATQTHHIPSHHYHPQQQHQQQPPPPPPQQQQQQQQQSAHDSLFARATARAGRQRERATTMEQQQAGIPPSIQRVASRLDPNAPIRLQPSPAYYPPPADAYGQDLVGVGGGGMGISGANRRRSDRAGSRVGASGMGGGGMGQGGNGGQSRDFIRNLEDGAMGSGWGGQWHG</sequence>
<protein>
    <submittedName>
        <fullName evidence="10">Protein kinase Yak1</fullName>
    </submittedName>
</protein>
<dbReference type="Proteomes" id="UP000242877">
    <property type="component" value="Unassembled WGS sequence"/>
</dbReference>
<dbReference type="InterPro" id="IPR011009">
    <property type="entry name" value="Kinase-like_dom_sf"/>
</dbReference>
<dbReference type="GO" id="GO:0005524">
    <property type="term" value="F:ATP binding"/>
    <property type="evidence" value="ECO:0007669"/>
    <property type="project" value="UniProtKB-UniRule"/>
</dbReference>
<feature type="binding site" evidence="7">
    <location>
        <position position="176"/>
    </location>
    <ligand>
        <name>ATP</name>
        <dbReference type="ChEBI" id="CHEBI:30616"/>
    </ligand>
</feature>
<feature type="region of interest" description="Disordered" evidence="8">
    <location>
        <begin position="725"/>
        <end position="760"/>
    </location>
</feature>
<evidence type="ECO:0000259" key="9">
    <source>
        <dbReference type="PROSITE" id="PS50011"/>
    </source>
</evidence>
<dbReference type="GO" id="GO:0004713">
    <property type="term" value="F:protein tyrosine kinase activity"/>
    <property type="evidence" value="ECO:0007669"/>
    <property type="project" value="TreeGrafter"/>
</dbReference>
<evidence type="ECO:0000313" key="10">
    <source>
        <dbReference type="EMBL" id="KZZ98250.1"/>
    </source>
</evidence>
<dbReference type="Gene3D" id="1.10.510.10">
    <property type="entry name" value="Transferase(Phosphotransferase) domain 1"/>
    <property type="match status" value="1"/>
</dbReference>
<feature type="compositionally biased region" description="Polar residues" evidence="8">
    <location>
        <begin position="477"/>
        <end position="493"/>
    </location>
</feature>
<dbReference type="SMART" id="SM00220">
    <property type="entry name" value="S_TKc"/>
    <property type="match status" value="1"/>
</dbReference>
<accession>A0A166PPH9</accession>
<comment type="similarity">
    <text evidence="1">Belongs to the protein kinase superfamily. CMGC Ser/Thr protein kinase family. MNB/DYRK subfamily.</text>
</comment>
<feature type="domain" description="Protein kinase" evidence="9">
    <location>
        <begin position="147"/>
        <end position="465"/>
    </location>
</feature>
<comment type="caution">
    <text evidence="10">The sequence shown here is derived from an EMBL/GenBank/DDBJ whole genome shotgun (WGS) entry which is preliminary data.</text>
</comment>
<dbReference type="PROSITE" id="PS00107">
    <property type="entry name" value="PROTEIN_KINASE_ATP"/>
    <property type="match status" value="1"/>
</dbReference>
<keyword evidence="5 10" id="KW-0418">Kinase</keyword>
<keyword evidence="11" id="KW-1185">Reference proteome</keyword>
<feature type="compositionally biased region" description="Polar residues" evidence="8">
    <location>
        <begin position="550"/>
        <end position="564"/>
    </location>
</feature>
<dbReference type="FunFam" id="3.30.200.20:FF:000087">
    <property type="entry name" value="Dual specificity tyrosine-phosphorylation-regulated kinase 1A"/>
    <property type="match status" value="1"/>
</dbReference>
<evidence type="ECO:0000256" key="1">
    <source>
        <dbReference type="ARBA" id="ARBA00008867"/>
    </source>
</evidence>
<dbReference type="AlphaFoldDB" id="A0A166PPH9"/>
<evidence type="ECO:0000256" key="7">
    <source>
        <dbReference type="PROSITE-ProRule" id="PRU10141"/>
    </source>
</evidence>
<keyword evidence="6 7" id="KW-0067">ATP-binding</keyword>
<proteinExistence type="inferred from homology"/>
<evidence type="ECO:0000256" key="2">
    <source>
        <dbReference type="ARBA" id="ARBA00022527"/>
    </source>
</evidence>
<name>A0A166PPH9_9EURO</name>
<evidence type="ECO:0000256" key="6">
    <source>
        <dbReference type="ARBA" id="ARBA00022840"/>
    </source>
</evidence>
<dbReference type="OrthoDB" id="9332038at2759"/>
<gene>
    <name evidence="10" type="ORF">AAP_00511</name>
</gene>
<dbReference type="PROSITE" id="PS00108">
    <property type="entry name" value="PROTEIN_KINASE_ST"/>
    <property type="match status" value="1"/>
</dbReference>
<dbReference type="GO" id="GO:0005737">
    <property type="term" value="C:cytoplasm"/>
    <property type="evidence" value="ECO:0007669"/>
    <property type="project" value="TreeGrafter"/>
</dbReference>
<evidence type="ECO:0000313" key="11">
    <source>
        <dbReference type="Proteomes" id="UP000242877"/>
    </source>
</evidence>
<evidence type="ECO:0000256" key="3">
    <source>
        <dbReference type="ARBA" id="ARBA00022679"/>
    </source>
</evidence>
<keyword evidence="3" id="KW-0808">Transferase</keyword>
<dbReference type="PANTHER" id="PTHR24058:SF17">
    <property type="entry name" value="HOMEODOMAIN INTERACTING PROTEIN KINASE, ISOFORM D"/>
    <property type="match status" value="1"/>
</dbReference>
<dbReference type="EMBL" id="AZGZ01000001">
    <property type="protein sequence ID" value="KZZ98250.1"/>
    <property type="molecule type" value="Genomic_DNA"/>
</dbReference>
<evidence type="ECO:0000256" key="8">
    <source>
        <dbReference type="SAM" id="MobiDB-lite"/>
    </source>
</evidence>
<dbReference type="Gene3D" id="3.30.200.20">
    <property type="entry name" value="Phosphorylase Kinase, domain 1"/>
    <property type="match status" value="1"/>
</dbReference>
<dbReference type="PANTHER" id="PTHR24058">
    <property type="entry name" value="DUAL SPECIFICITY PROTEIN KINASE"/>
    <property type="match status" value="1"/>
</dbReference>
<feature type="region of interest" description="Disordered" evidence="8">
    <location>
        <begin position="1"/>
        <end position="72"/>
    </location>
</feature>
<reference evidence="10 11" key="1">
    <citation type="journal article" date="2016" name="Genome Biol. Evol.">
        <title>Divergent and convergent evolution of fungal pathogenicity.</title>
        <authorList>
            <person name="Shang Y."/>
            <person name="Xiao G."/>
            <person name="Zheng P."/>
            <person name="Cen K."/>
            <person name="Zhan S."/>
            <person name="Wang C."/>
        </authorList>
    </citation>
    <scope>NUCLEOTIDE SEQUENCE [LARGE SCALE GENOMIC DNA]</scope>
    <source>
        <strain evidence="10 11">ARSEF 7405</strain>
    </source>
</reference>
<feature type="compositionally biased region" description="Basic residues" evidence="8">
    <location>
        <begin position="17"/>
        <end position="27"/>
    </location>
</feature>